<dbReference type="RefSeq" id="WP_380716307.1">
    <property type="nucleotide sequence ID" value="NZ_JBHSGI010000002.1"/>
</dbReference>
<feature type="signal peptide" evidence="3">
    <location>
        <begin position="1"/>
        <end position="19"/>
    </location>
</feature>
<evidence type="ECO:0000313" key="4">
    <source>
        <dbReference type="EMBL" id="MFC4668068.1"/>
    </source>
</evidence>
<protein>
    <submittedName>
        <fullName evidence="4">Ribonuclease T</fullName>
    </submittedName>
</protein>
<keyword evidence="5" id="KW-1185">Reference proteome</keyword>
<dbReference type="InterPro" id="IPR001568">
    <property type="entry name" value="RNase_T2-like"/>
</dbReference>
<dbReference type="Proteomes" id="UP001595973">
    <property type="component" value="Unassembled WGS sequence"/>
</dbReference>
<dbReference type="Gene3D" id="3.90.730.10">
    <property type="entry name" value="Ribonuclease T2-like"/>
    <property type="match status" value="1"/>
</dbReference>
<dbReference type="InterPro" id="IPR036430">
    <property type="entry name" value="RNase_T2-like_sf"/>
</dbReference>
<gene>
    <name evidence="4" type="ORF">ACFO5X_05835</name>
</gene>
<organism evidence="4 5">
    <name type="scientific">Seohaeicola nanhaiensis</name>
    <dbReference type="NCBI Taxonomy" id="1387282"/>
    <lineage>
        <taxon>Bacteria</taxon>
        <taxon>Pseudomonadati</taxon>
        <taxon>Pseudomonadota</taxon>
        <taxon>Alphaproteobacteria</taxon>
        <taxon>Rhodobacterales</taxon>
        <taxon>Roseobacteraceae</taxon>
        <taxon>Seohaeicola</taxon>
    </lineage>
</organism>
<feature type="chain" id="PRO_5045062709" evidence="3">
    <location>
        <begin position="20"/>
        <end position="212"/>
    </location>
</feature>
<dbReference type="PROSITE" id="PS00530">
    <property type="entry name" value="RNASE_T2_1"/>
    <property type="match status" value="1"/>
</dbReference>
<reference evidence="5" key="1">
    <citation type="journal article" date="2019" name="Int. J. Syst. Evol. Microbiol.">
        <title>The Global Catalogue of Microorganisms (GCM) 10K type strain sequencing project: providing services to taxonomists for standard genome sequencing and annotation.</title>
        <authorList>
            <consortium name="The Broad Institute Genomics Platform"/>
            <consortium name="The Broad Institute Genome Sequencing Center for Infectious Disease"/>
            <person name="Wu L."/>
            <person name="Ma J."/>
        </authorList>
    </citation>
    <scope>NUCLEOTIDE SEQUENCE [LARGE SCALE GENOMIC DNA]</scope>
    <source>
        <strain evidence="5">CGMCC 4.7283</strain>
    </source>
</reference>
<sequence>MRWLLIWVLVVVPALTARADGERAGTFDYYILSMSWSPNWCIRTGVAQNSPQCAEGRRFGWVLHGLWPQNLRGYPSYCRTAERPPSRRMTSAMADVMGTDGLAWHQWRKHGVCSGLSAEDYFALSREAFSKVRIPQVFQALDRKVRLPARVVEEAFLKANPDWRADMLTVTCKDGYIEEARLCLSKALNPVPCGADVVRDCALKDAFFAPID</sequence>
<dbReference type="EMBL" id="JBHSGI010000002">
    <property type="protein sequence ID" value="MFC4668068.1"/>
    <property type="molecule type" value="Genomic_DNA"/>
</dbReference>
<evidence type="ECO:0000256" key="1">
    <source>
        <dbReference type="ARBA" id="ARBA00007469"/>
    </source>
</evidence>
<evidence type="ECO:0000313" key="5">
    <source>
        <dbReference type="Proteomes" id="UP001595973"/>
    </source>
</evidence>
<name>A0ABV9KDK6_9RHOB</name>
<dbReference type="PANTHER" id="PTHR11240:SF22">
    <property type="entry name" value="RIBONUCLEASE T2"/>
    <property type="match status" value="1"/>
</dbReference>
<keyword evidence="3" id="KW-0732">Signal</keyword>
<evidence type="ECO:0000256" key="2">
    <source>
        <dbReference type="RuleBase" id="RU004328"/>
    </source>
</evidence>
<dbReference type="SUPFAM" id="SSF55895">
    <property type="entry name" value="Ribonuclease Rh-like"/>
    <property type="match status" value="1"/>
</dbReference>
<dbReference type="InterPro" id="IPR018188">
    <property type="entry name" value="RNase_T2_His_AS_1"/>
</dbReference>
<comment type="caution">
    <text evidence="4">The sequence shown here is derived from an EMBL/GenBank/DDBJ whole genome shotgun (WGS) entry which is preliminary data.</text>
</comment>
<evidence type="ECO:0000256" key="3">
    <source>
        <dbReference type="SAM" id="SignalP"/>
    </source>
</evidence>
<comment type="similarity">
    <text evidence="1 2">Belongs to the RNase T2 family.</text>
</comment>
<dbReference type="InterPro" id="IPR039378">
    <property type="entry name" value="RNase_T2_prok"/>
</dbReference>
<dbReference type="PANTHER" id="PTHR11240">
    <property type="entry name" value="RIBONUCLEASE T2"/>
    <property type="match status" value="1"/>
</dbReference>
<dbReference type="Pfam" id="PF00445">
    <property type="entry name" value="Ribonuclease_T2"/>
    <property type="match status" value="1"/>
</dbReference>
<proteinExistence type="inferred from homology"/>
<dbReference type="CDD" id="cd01062">
    <property type="entry name" value="RNase_T2_prok"/>
    <property type="match status" value="1"/>
</dbReference>
<accession>A0ABV9KDK6</accession>